<dbReference type="Proteomes" id="UP000219453">
    <property type="component" value="Unassembled WGS sequence"/>
</dbReference>
<dbReference type="Pfam" id="PF25257">
    <property type="entry name" value="DUF7858"/>
    <property type="match status" value="1"/>
</dbReference>
<organism evidence="1 2">
    <name type="scientific">Natronoarchaeum philippinense</name>
    <dbReference type="NCBI Taxonomy" id="558529"/>
    <lineage>
        <taxon>Archaea</taxon>
        <taxon>Methanobacteriati</taxon>
        <taxon>Methanobacteriota</taxon>
        <taxon>Stenosarchaea group</taxon>
        <taxon>Halobacteria</taxon>
        <taxon>Halobacteriales</taxon>
        <taxon>Natronoarchaeaceae</taxon>
    </lineage>
</organism>
<dbReference type="OrthoDB" id="239492at2157"/>
<sequence length="170" mass="17444">MLSEIAAGIEVTDKQCERGVATVDETDADLADGLRAVEAELPCSAGAAAAVVSTYIAGASVGDAADEAGLVPMTAAKTLHLLGVEGLSPLAPEARRIVRDWQSGDLSRADAQALTGATEAEFALASYVEAHDPLPDAAELVRGVLRDDADAAVEKRDRLSATMSGVDDLL</sequence>
<gene>
    <name evidence="1" type="ORF">SAMN06269185_2272</name>
</gene>
<protein>
    <submittedName>
        <fullName evidence="1">Uncharacterized protein</fullName>
    </submittedName>
</protein>
<dbReference type="RefSeq" id="WP_097009207.1">
    <property type="nucleotide sequence ID" value="NZ_OBEJ01000003.1"/>
</dbReference>
<dbReference type="EMBL" id="OBEJ01000003">
    <property type="protein sequence ID" value="SNZ14837.1"/>
    <property type="molecule type" value="Genomic_DNA"/>
</dbReference>
<reference evidence="1 2" key="1">
    <citation type="submission" date="2017-09" db="EMBL/GenBank/DDBJ databases">
        <authorList>
            <person name="Ehlers B."/>
            <person name="Leendertz F.H."/>
        </authorList>
    </citation>
    <scope>NUCLEOTIDE SEQUENCE [LARGE SCALE GENOMIC DNA]</scope>
    <source>
        <strain evidence="1 2">DSM 27208</strain>
    </source>
</reference>
<dbReference type="InterPro" id="IPR057180">
    <property type="entry name" value="DUF7858"/>
</dbReference>
<keyword evidence="2" id="KW-1185">Reference proteome</keyword>
<evidence type="ECO:0000313" key="1">
    <source>
        <dbReference type="EMBL" id="SNZ14837.1"/>
    </source>
</evidence>
<name>A0A285P0N4_NATPI</name>
<accession>A0A285P0N4</accession>
<proteinExistence type="predicted"/>
<dbReference type="AlphaFoldDB" id="A0A285P0N4"/>
<evidence type="ECO:0000313" key="2">
    <source>
        <dbReference type="Proteomes" id="UP000219453"/>
    </source>
</evidence>